<feature type="non-terminal residue" evidence="2">
    <location>
        <position position="262"/>
    </location>
</feature>
<dbReference type="AlphaFoldDB" id="X0SPT7"/>
<gene>
    <name evidence="2" type="ORF">S01H1_09310</name>
</gene>
<accession>X0SPT7</accession>
<organism evidence="2">
    <name type="scientific">marine sediment metagenome</name>
    <dbReference type="NCBI Taxonomy" id="412755"/>
    <lineage>
        <taxon>unclassified sequences</taxon>
        <taxon>metagenomes</taxon>
        <taxon>ecological metagenomes</taxon>
    </lineage>
</organism>
<evidence type="ECO:0000313" key="2">
    <source>
        <dbReference type="EMBL" id="GAF83074.1"/>
    </source>
</evidence>
<dbReference type="Pfam" id="PF17115">
    <property type="entry name" value="Toast_rack_N"/>
    <property type="match status" value="1"/>
</dbReference>
<reference evidence="2" key="1">
    <citation type="journal article" date="2014" name="Front. Microbiol.">
        <title>High frequency of phylogenetically diverse reductive dehalogenase-homologous genes in deep subseafloor sedimentary metagenomes.</title>
        <authorList>
            <person name="Kawai M."/>
            <person name="Futagami T."/>
            <person name="Toyoda A."/>
            <person name="Takaki Y."/>
            <person name="Nishi S."/>
            <person name="Hori S."/>
            <person name="Arai W."/>
            <person name="Tsubouchi T."/>
            <person name="Morono Y."/>
            <person name="Uchiyama I."/>
            <person name="Ito T."/>
            <person name="Fujiyama A."/>
            <person name="Inagaki F."/>
            <person name="Takami H."/>
        </authorList>
    </citation>
    <scope>NUCLEOTIDE SEQUENCE</scope>
    <source>
        <strain evidence="2">Expedition CK06-06</strain>
    </source>
</reference>
<evidence type="ECO:0000259" key="1">
    <source>
        <dbReference type="Pfam" id="PF17115"/>
    </source>
</evidence>
<dbReference type="EMBL" id="BARS01004760">
    <property type="protein sequence ID" value="GAF83074.1"/>
    <property type="molecule type" value="Genomic_DNA"/>
</dbReference>
<comment type="caution">
    <text evidence="2">The sequence shown here is derived from an EMBL/GenBank/DDBJ whole genome shotgun (WGS) entry which is preliminary data.</text>
</comment>
<dbReference type="InterPro" id="IPR031346">
    <property type="entry name" value="DUF2154_N"/>
</dbReference>
<feature type="domain" description="DUF2154" evidence="1">
    <location>
        <begin position="17"/>
        <end position="103"/>
    </location>
</feature>
<protein>
    <recommendedName>
        <fullName evidence="1">DUF2154 domain-containing protein</fullName>
    </recommendedName>
</protein>
<sequence>MADEENRENRVIPLGEVDSLKVSIKFGAGKLVLISGEEDVFKGNFQYDKSILKPNIQYEILGETGILTLSQSIKKDLDLPFPYKNRWNLKLPSDIPLQLYINTATYSGDIDLTNLQIENFYLTTGASQTNIIFDRPNFTDLKNINIKTGASTIKMLGLANANFDKMNFTGGAGSYTFDFSGDLTKKSKVNINVGAAKIVLKIPSNMGTKIIFRNFPASKLDVRGFIKINDQTYISPEYGKSDAELDIEIKGGLIDIEVVSLT</sequence>
<name>X0SPT7_9ZZZZ</name>
<proteinExistence type="predicted"/>